<comment type="caution">
    <text evidence="1">The sequence shown here is derived from an EMBL/GenBank/DDBJ whole genome shotgun (WGS) entry which is preliminary data.</text>
</comment>
<name>A0ABV5YXE1_9ACTN</name>
<dbReference type="Proteomes" id="UP001589627">
    <property type="component" value="Unassembled WGS sequence"/>
</dbReference>
<gene>
    <name evidence="1" type="ORF">ACFFNX_47120</name>
</gene>
<dbReference type="RefSeq" id="WP_378212919.1">
    <property type="nucleotide sequence ID" value="NZ_JBHLZP010000798.1"/>
</dbReference>
<keyword evidence="2" id="KW-1185">Reference proteome</keyword>
<evidence type="ECO:0000313" key="1">
    <source>
        <dbReference type="EMBL" id="MFB9839742.1"/>
    </source>
</evidence>
<dbReference type="EMBL" id="JBHLZP010000798">
    <property type="protein sequence ID" value="MFB9839742.1"/>
    <property type="molecule type" value="Genomic_DNA"/>
</dbReference>
<accession>A0ABV5YXE1</accession>
<feature type="non-terminal residue" evidence="1">
    <location>
        <position position="1"/>
    </location>
</feature>
<proteinExistence type="predicted"/>
<organism evidence="1 2">
    <name type="scientific">Actinoallomurus acaciae</name>
    <dbReference type="NCBI Taxonomy" id="502577"/>
    <lineage>
        <taxon>Bacteria</taxon>
        <taxon>Bacillati</taxon>
        <taxon>Actinomycetota</taxon>
        <taxon>Actinomycetes</taxon>
        <taxon>Streptosporangiales</taxon>
        <taxon>Thermomonosporaceae</taxon>
        <taxon>Actinoallomurus</taxon>
    </lineage>
</organism>
<reference evidence="1 2" key="1">
    <citation type="submission" date="2024-09" db="EMBL/GenBank/DDBJ databases">
        <authorList>
            <person name="Sun Q."/>
            <person name="Mori K."/>
        </authorList>
    </citation>
    <scope>NUCLEOTIDE SEQUENCE [LARGE SCALE GENOMIC DNA]</scope>
    <source>
        <strain evidence="1 2">TBRC 0563</strain>
    </source>
</reference>
<sequence>LLVIPRRVSSKLQHLSGEVLENGGEIDRSSGADTLGDWLAGLFALARDEVLAAERADRPGRTAGGVLAVLDDLITTMPDFLAGLPALRQAFAYFPPRERELIARRLLERRRLTGSARALLRTTADPLLIAEAKALEDRASRLLAREGLLP</sequence>
<evidence type="ECO:0000313" key="2">
    <source>
        <dbReference type="Proteomes" id="UP001589627"/>
    </source>
</evidence>
<protein>
    <submittedName>
        <fullName evidence="1">Uncharacterized protein</fullName>
    </submittedName>
</protein>